<sequence length="528" mass="60263">KCPVISYKFSRYAHIFSAQAALFLVLRFRAFVMIVYLLLAVVAFFVCFALFANRLLGLPPGPPPLPLIGNILSFGGSADNMDRKLLEWKQKYGNIFTVWIPVPMVVIGDHKTMIESIVKDGEAYSHRYVRKVLNKLANGGDYGLVMNDNAIWKEQRRFALHSLRDVGFGTSAVEDSVCNLAHEAVSRWKNDHEKEIDVTPNVMAAVANTIWKLIFDKTLPFEDPLFNKVRFLMDETFPQLMRPYVFIIEVVPVFLKLDPLFGGIFKKVLELNNQFLEILRKEIQEAEASDDPASDPNCYVHSFVREMKRRELSGEGEGSFSRLQLAKAAADVWGAGFETTVTTLRYAVHYLVNYPEVQRKMQKEIDETVGDKTIRMVDQKNLPYCCAVIQELQRIANILPLNLPRQVAFDTQIEGFTLKKGTTVVPQFQLVHCDPAEFERPDYFCPERFINEKGEFVKDPRVTPFSMGKRACLGENLARLELFVFLTTFVQHIEFASPTVVPPKLETIFGFTKPPKPFTVVVKDRTRI</sequence>
<dbReference type="GO" id="GO:0016712">
    <property type="term" value="F:oxidoreductase activity, acting on paired donors, with incorporation or reduction of molecular oxygen, reduced flavin or flavoprotein as one donor, and incorporation of one atom of oxygen"/>
    <property type="evidence" value="ECO:0007669"/>
    <property type="project" value="TreeGrafter"/>
</dbReference>
<organism evidence="8 9">
    <name type="scientific">Pristionchus fissidentatus</name>
    <dbReference type="NCBI Taxonomy" id="1538716"/>
    <lineage>
        <taxon>Eukaryota</taxon>
        <taxon>Metazoa</taxon>
        <taxon>Ecdysozoa</taxon>
        <taxon>Nematoda</taxon>
        <taxon>Chromadorea</taxon>
        <taxon>Rhabditida</taxon>
        <taxon>Rhabditina</taxon>
        <taxon>Diplogasteromorpha</taxon>
        <taxon>Diplogasteroidea</taxon>
        <taxon>Neodiplogasteridae</taxon>
        <taxon>Pristionchus</taxon>
    </lineage>
</organism>
<feature type="binding site" description="axial binding residue" evidence="5">
    <location>
        <position position="472"/>
    </location>
    <ligand>
        <name>heme</name>
        <dbReference type="ChEBI" id="CHEBI:30413"/>
    </ligand>
    <ligandPart>
        <name>Fe</name>
        <dbReference type="ChEBI" id="CHEBI:18248"/>
    </ligandPart>
</feature>
<dbReference type="PROSITE" id="PS00086">
    <property type="entry name" value="CYTOCHROME_P450"/>
    <property type="match status" value="1"/>
</dbReference>
<dbReference type="GO" id="GO:0005737">
    <property type="term" value="C:cytoplasm"/>
    <property type="evidence" value="ECO:0007669"/>
    <property type="project" value="TreeGrafter"/>
</dbReference>
<evidence type="ECO:0000256" key="1">
    <source>
        <dbReference type="ARBA" id="ARBA00010617"/>
    </source>
</evidence>
<feature type="non-terminal residue" evidence="8">
    <location>
        <position position="1"/>
    </location>
</feature>
<evidence type="ECO:0000313" key="8">
    <source>
        <dbReference type="EMBL" id="GMT31057.1"/>
    </source>
</evidence>
<keyword evidence="7" id="KW-1133">Transmembrane helix</keyword>
<dbReference type="InterPro" id="IPR017972">
    <property type="entry name" value="Cyt_P450_CS"/>
</dbReference>
<evidence type="ECO:0000256" key="2">
    <source>
        <dbReference type="ARBA" id="ARBA00022723"/>
    </source>
</evidence>
<dbReference type="GO" id="GO:0006082">
    <property type="term" value="P:organic acid metabolic process"/>
    <property type="evidence" value="ECO:0007669"/>
    <property type="project" value="TreeGrafter"/>
</dbReference>
<dbReference type="GO" id="GO:0005506">
    <property type="term" value="F:iron ion binding"/>
    <property type="evidence" value="ECO:0007669"/>
    <property type="project" value="InterPro"/>
</dbReference>
<dbReference type="GO" id="GO:0006805">
    <property type="term" value="P:xenobiotic metabolic process"/>
    <property type="evidence" value="ECO:0007669"/>
    <property type="project" value="TreeGrafter"/>
</dbReference>
<dbReference type="Proteomes" id="UP001432322">
    <property type="component" value="Unassembled WGS sequence"/>
</dbReference>
<dbReference type="PRINTS" id="PR00463">
    <property type="entry name" value="EP450I"/>
</dbReference>
<dbReference type="PANTHER" id="PTHR24300:SF338">
    <property type="entry name" value="CYTOCHROME P450 CYP36A1-RELATED"/>
    <property type="match status" value="1"/>
</dbReference>
<evidence type="ECO:0000256" key="6">
    <source>
        <dbReference type="RuleBase" id="RU000461"/>
    </source>
</evidence>
<accession>A0AAV5WGN9</accession>
<proteinExistence type="inferred from homology"/>
<keyword evidence="2 5" id="KW-0479">Metal-binding</keyword>
<dbReference type="InterPro" id="IPR002401">
    <property type="entry name" value="Cyt_P450_E_grp-I"/>
</dbReference>
<dbReference type="Pfam" id="PF00067">
    <property type="entry name" value="p450"/>
    <property type="match status" value="1"/>
</dbReference>
<dbReference type="PANTHER" id="PTHR24300">
    <property type="entry name" value="CYTOCHROME P450 508A4-RELATED"/>
    <property type="match status" value="1"/>
</dbReference>
<feature type="transmembrane region" description="Helical" evidence="7">
    <location>
        <begin position="34"/>
        <end position="52"/>
    </location>
</feature>
<keyword evidence="6" id="KW-0560">Oxidoreductase</keyword>
<dbReference type="InterPro" id="IPR050182">
    <property type="entry name" value="Cytochrome_P450_fam2"/>
</dbReference>
<comment type="cofactor">
    <cofactor evidence="5">
        <name>heme</name>
        <dbReference type="ChEBI" id="CHEBI:30413"/>
    </cofactor>
</comment>
<evidence type="ECO:0000256" key="5">
    <source>
        <dbReference type="PIRSR" id="PIRSR602401-1"/>
    </source>
</evidence>
<dbReference type="Gene3D" id="1.10.630.10">
    <property type="entry name" value="Cytochrome P450"/>
    <property type="match status" value="1"/>
</dbReference>
<reference evidence="8" key="1">
    <citation type="submission" date="2023-10" db="EMBL/GenBank/DDBJ databases">
        <title>Genome assembly of Pristionchus species.</title>
        <authorList>
            <person name="Yoshida K."/>
            <person name="Sommer R.J."/>
        </authorList>
    </citation>
    <scope>NUCLEOTIDE SEQUENCE</scope>
    <source>
        <strain evidence="8">RS5133</strain>
    </source>
</reference>
<dbReference type="AlphaFoldDB" id="A0AAV5WGN9"/>
<evidence type="ECO:0000256" key="4">
    <source>
        <dbReference type="ARBA" id="ARBA00023033"/>
    </source>
</evidence>
<dbReference type="FunFam" id="1.10.630.10:FF:000125">
    <property type="entry name" value="Probable cytochrome P450 CYP36A1"/>
    <property type="match status" value="1"/>
</dbReference>
<dbReference type="EMBL" id="BTSY01000005">
    <property type="protein sequence ID" value="GMT31057.1"/>
    <property type="molecule type" value="Genomic_DNA"/>
</dbReference>
<evidence type="ECO:0000313" key="9">
    <source>
        <dbReference type="Proteomes" id="UP001432322"/>
    </source>
</evidence>
<dbReference type="GO" id="GO:0020037">
    <property type="term" value="F:heme binding"/>
    <property type="evidence" value="ECO:0007669"/>
    <property type="project" value="InterPro"/>
</dbReference>
<keyword evidence="5 6" id="KW-0349">Heme</keyword>
<comment type="similarity">
    <text evidence="1 6">Belongs to the cytochrome P450 family.</text>
</comment>
<name>A0AAV5WGN9_9BILA</name>
<evidence type="ECO:0000256" key="7">
    <source>
        <dbReference type="SAM" id="Phobius"/>
    </source>
</evidence>
<evidence type="ECO:0000256" key="3">
    <source>
        <dbReference type="ARBA" id="ARBA00023004"/>
    </source>
</evidence>
<keyword evidence="7" id="KW-0472">Membrane</keyword>
<gene>
    <name evidence="8" type="ORF">PFISCL1PPCAC_22354</name>
</gene>
<evidence type="ECO:0008006" key="10">
    <source>
        <dbReference type="Google" id="ProtNLM"/>
    </source>
</evidence>
<keyword evidence="4 6" id="KW-0503">Monooxygenase</keyword>
<keyword evidence="3 5" id="KW-0408">Iron</keyword>
<comment type="caution">
    <text evidence="8">The sequence shown here is derived from an EMBL/GenBank/DDBJ whole genome shotgun (WGS) entry which is preliminary data.</text>
</comment>
<dbReference type="PRINTS" id="PR00385">
    <property type="entry name" value="P450"/>
</dbReference>
<dbReference type="InterPro" id="IPR001128">
    <property type="entry name" value="Cyt_P450"/>
</dbReference>
<keyword evidence="7" id="KW-0812">Transmembrane</keyword>
<protein>
    <recommendedName>
        <fullName evidence="10">Cytochrome P450</fullName>
    </recommendedName>
</protein>
<keyword evidence="9" id="KW-1185">Reference proteome</keyword>
<dbReference type="SUPFAM" id="SSF48264">
    <property type="entry name" value="Cytochrome P450"/>
    <property type="match status" value="1"/>
</dbReference>
<dbReference type="InterPro" id="IPR036396">
    <property type="entry name" value="Cyt_P450_sf"/>
</dbReference>